<dbReference type="RefSeq" id="WP_142911543.1">
    <property type="nucleotide sequence ID" value="NZ_JAPZLP010000001.1"/>
</dbReference>
<dbReference type="Proteomes" id="UP000319481">
    <property type="component" value="Unassembled WGS sequence"/>
</dbReference>
<keyword evidence="2" id="KW-1185">Reference proteome</keyword>
<comment type="caution">
    <text evidence="1">The sequence shown here is derived from an EMBL/GenBank/DDBJ whole genome shotgun (WGS) entry which is preliminary data.</text>
</comment>
<evidence type="ECO:0000313" key="1">
    <source>
        <dbReference type="EMBL" id="TRA96839.1"/>
    </source>
</evidence>
<dbReference type="EMBL" id="SGNZ01000001">
    <property type="protein sequence ID" value="TRA96839.1"/>
    <property type="molecule type" value="Genomic_DNA"/>
</dbReference>
<protein>
    <submittedName>
        <fullName evidence="1">Uncharacterized protein</fullName>
    </submittedName>
</protein>
<gene>
    <name evidence="1" type="ORF">EXN23_00960</name>
</gene>
<evidence type="ECO:0000313" key="2">
    <source>
        <dbReference type="Proteomes" id="UP000319481"/>
    </source>
</evidence>
<sequence>MMFSLWAPEKLREAIVNLEENLSLGVNSVSNPAQGSISYSSRLEGKKILADMWAAYRAMTGAPLKANKIKIFALRRDTDV</sequence>
<organism evidence="1 2">
    <name type="scientific">Agrobacterium salinitolerans</name>
    <dbReference type="NCBI Taxonomy" id="1183413"/>
    <lineage>
        <taxon>Bacteria</taxon>
        <taxon>Pseudomonadati</taxon>
        <taxon>Pseudomonadota</taxon>
        <taxon>Alphaproteobacteria</taxon>
        <taxon>Hyphomicrobiales</taxon>
        <taxon>Rhizobiaceae</taxon>
        <taxon>Rhizobium/Agrobacterium group</taxon>
        <taxon>Agrobacterium</taxon>
    </lineage>
</organism>
<reference evidence="1 2" key="1">
    <citation type="journal article" date="2019" name="Appl. Microbiol. Biotechnol.">
        <title>Differential efficiency of wild type rhizogenic strains for rol gene transformation of plants.</title>
        <authorList>
            <person name="Desmet S."/>
            <person name="De Keyser E."/>
            <person name="Van Vaerenbergh J."/>
            <person name="Baeyen S."/>
            <person name="Van Huylenbroeck J."/>
            <person name="Geelen D."/>
            <person name="Dhooghe E."/>
        </authorList>
    </citation>
    <scope>NUCLEOTIDE SEQUENCE [LARGE SCALE GENOMIC DNA]</scope>
    <source>
        <strain evidence="1 2">GBBC3283</strain>
    </source>
</reference>
<proteinExistence type="predicted"/>
<name>A0ABY3BVK7_9HYPH</name>
<accession>A0ABY3BVK7</accession>